<dbReference type="InterPro" id="IPR035969">
    <property type="entry name" value="Rab-GAP_TBC_sf"/>
</dbReference>
<organism evidence="3">
    <name type="scientific">Blastobotrys adeninivorans</name>
    <name type="common">Yeast</name>
    <name type="synonym">Arxula adeninivorans</name>
    <dbReference type="NCBI Taxonomy" id="409370"/>
    <lineage>
        <taxon>Eukaryota</taxon>
        <taxon>Fungi</taxon>
        <taxon>Dikarya</taxon>
        <taxon>Ascomycota</taxon>
        <taxon>Saccharomycotina</taxon>
        <taxon>Dipodascomycetes</taxon>
        <taxon>Dipodascales</taxon>
        <taxon>Trichomonascaceae</taxon>
        <taxon>Blastobotrys</taxon>
    </lineage>
</organism>
<dbReference type="Gene3D" id="1.10.8.270">
    <property type="entry name" value="putative rabgap domain of human tbc1 domain family member 14 like domains"/>
    <property type="match status" value="1"/>
</dbReference>
<dbReference type="PhylomeDB" id="A0A060T6Z5"/>
<dbReference type="InterPro" id="IPR000195">
    <property type="entry name" value="Rab-GAP-TBC_dom"/>
</dbReference>
<protein>
    <submittedName>
        <fullName evidence="3">ARAD1C17578p</fullName>
    </submittedName>
</protein>
<gene>
    <name evidence="3" type="ORF">GNLVRS02_ARAD1C17578g</name>
</gene>
<proteinExistence type="predicted"/>
<feature type="region of interest" description="Disordered" evidence="1">
    <location>
        <begin position="138"/>
        <end position="175"/>
    </location>
</feature>
<dbReference type="Pfam" id="PF00566">
    <property type="entry name" value="RabGAP-TBC"/>
    <property type="match status" value="1"/>
</dbReference>
<dbReference type="Gene3D" id="1.10.472.80">
    <property type="entry name" value="Ypt/Rab-GAP domain of gyp1p, domain 3"/>
    <property type="match status" value="1"/>
</dbReference>
<dbReference type="GO" id="GO:0005794">
    <property type="term" value="C:Golgi apparatus"/>
    <property type="evidence" value="ECO:0007669"/>
    <property type="project" value="TreeGrafter"/>
</dbReference>
<evidence type="ECO:0000313" key="3">
    <source>
        <dbReference type="EMBL" id="CDP34657.1"/>
    </source>
</evidence>
<reference evidence="3" key="1">
    <citation type="submission" date="2014-02" db="EMBL/GenBank/DDBJ databases">
        <authorList>
            <person name="Genoscope - CEA"/>
        </authorList>
    </citation>
    <scope>NUCLEOTIDE SEQUENCE</scope>
    <source>
        <strain evidence="3">LS3</strain>
    </source>
</reference>
<dbReference type="FunFam" id="1.10.10.750:FF:000007">
    <property type="entry name" value="TBC1 domain family member"/>
    <property type="match status" value="1"/>
</dbReference>
<accession>A0A060T6Z5</accession>
<name>A0A060T6Z5_BLAAD</name>
<feature type="region of interest" description="Disordered" evidence="1">
    <location>
        <begin position="38"/>
        <end position="118"/>
    </location>
</feature>
<reference evidence="3" key="2">
    <citation type="submission" date="2014-06" db="EMBL/GenBank/DDBJ databases">
        <title>The complete genome of Blastobotrys (Arxula) adeninivorans LS3 - a yeast of biotechnological interest.</title>
        <authorList>
            <person name="Kunze G."/>
            <person name="Gaillardin C."/>
            <person name="Czernicka M."/>
            <person name="Durrens P."/>
            <person name="Martin T."/>
            <person name="Boer E."/>
            <person name="Gabaldon T."/>
            <person name="Cruz J."/>
            <person name="Talla E."/>
            <person name="Marck C."/>
            <person name="Goffeau A."/>
            <person name="Barbe V."/>
            <person name="Baret P."/>
            <person name="Baronian K."/>
            <person name="Beier S."/>
            <person name="Bleykasten C."/>
            <person name="Bode R."/>
            <person name="Casaregola S."/>
            <person name="Despons L."/>
            <person name="Fairhead C."/>
            <person name="Giersberg M."/>
            <person name="Gierski P."/>
            <person name="Hahnel U."/>
            <person name="Hartmann A."/>
            <person name="Jankowska D."/>
            <person name="Jubin C."/>
            <person name="Jung P."/>
            <person name="Lafontaine I."/>
            <person name="Leh-Louis V."/>
            <person name="Lemaire M."/>
            <person name="Marcet-Houben M."/>
            <person name="Mascher M."/>
            <person name="Morel G."/>
            <person name="Richard G.-F."/>
            <person name="Riechen J."/>
            <person name="Sacerdot C."/>
            <person name="Sarkar A."/>
            <person name="Savel G."/>
            <person name="Schacherer J."/>
            <person name="Sherman D."/>
            <person name="Straub M.-L."/>
            <person name="Stein N."/>
            <person name="Thierry A."/>
            <person name="Trautwein-Schult A."/>
            <person name="Westhof E."/>
            <person name="Worch S."/>
            <person name="Dujon B."/>
            <person name="Souciet J.-L."/>
            <person name="Wincker P."/>
            <person name="Scholz U."/>
            <person name="Neuveglise N."/>
        </authorList>
    </citation>
    <scope>NUCLEOTIDE SEQUENCE</scope>
    <source>
        <strain evidence="3">LS3</strain>
    </source>
</reference>
<evidence type="ECO:0000256" key="1">
    <source>
        <dbReference type="SAM" id="MobiDB-lite"/>
    </source>
</evidence>
<feature type="domain" description="Rab-GAP TBC" evidence="2">
    <location>
        <begin position="246"/>
        <end position="467"/>
    </location>
</feature>
<dbReference type="EMBL" id="HG937693">
    <property type="protein sequence ID" value="CDP34657.1"/>
    <property type="molecule type" value="Genomic_DNA"/>
</dbReference>
<dbReference type="FunFam" id="1.10.8.270:FF:000037">
    <property type="entry name" value="TBC1 domain family member 22A"/>
    <property type="match status" value="1"/>
</dbReference>
<dbReference type="Gene3D" id="1.10.10.750">
    <property type="entry name" value="Ypt/Rab-GAP domain of gyp1p, domain 1"/>
    <property type="match status" value="1"/>
</dbReference>
<dbReference type="SUPFAM" id="SSF47923">
    <property type="entry name" value="Ypt/Rab-GAP domain of gyp1p"/>
    <property type="match status" value="2"/>
</dbReference>
<dbReference type="PANTHER" id="PTHR22957">
    <property type="entry name" value="TBC1 DOMAIN FAMILY MEMBER GTPASE-ACTIVATING PROTEIN"/>
    <property type="match status" value="1"/>
</dbReference>
<dbReference type="FunFam" id="1.10.472.80:FF:000001">
    <property type="entry name" value="TBC1 domain family member 22B"/>
    <property type="match status" value="1"/>
</dbReference>
<dbReference type="AlphaFoldDB" id="A0A060T6Z5"/>
<evidence type="ECO:0000259" key="2">
    <source>
        <dbReference type="PROSITE" id="PS50086"/>
    </source>
</evidence>
<feature type="compositionally biased region" description="Polar residues" evidence="1">
    <location>
        <begin position="153"/>
        <end position="169"/>
    </location>
</feature>
<dbReference type="PANTHER" id="PTHR22957:SF26">
    <property type="entry name" value="LD44506P"/>
    <property type="match status" value="1"/>
</dbReference>
<sequence length="537" mass="61657">MAPNPPEMVQLDRSDYVFDEHGGRGTPATTFFKRLASYRDHRDQRDNSLTLLQDDEDENDTESKIRGSAFSHADALSETLRKERQSTQSPGAPESPKRDSPRPGLHFHRKKSYFDGDDDWDANVEHDLVMNESIAKSIEHRPHTGASPKPSLERQTSQLSNMSSASSKELYSHGSVGGVKDQVEDIIRDPASSLYSSSHNIRPEDAQTAAEVEELNSRLSRINKFKKILQATNVDLEQLRKLAWSGVPQELRPISWQLLLGYLPTNSDRRVTTLARKRQEYMDGVEQVFSSGLDQAMWHQISIDVPRTNPHIKLYGYPTTQRALERILYLWAIRHPASGYVQGINDLVTPFFQTFLSAYIDGDPETFDPGLLPKKVLDVVEADSYWCLTKLLDGIQDNYIHAQPGIHRQVAELRDLTQRIDGTLVKHLQHENVEFMQFSFRWMNCLLMREISVKNTIRMWDTYLAEGANGFSHFHVYVCAAFLVKWSSKLVHMEFQEIMMFLQALPTKNWTEKDMELLLSEAYMWQSLFKNASAHLR</sequence>
<dbReference type="SMART" id="SM00164">
    <property type="entry name" value="TBC"/>
    <property type="match status" value="1"/>
</dbReference>
<dbReference type="GO" id="GO:0005096">
    <property type="term" value="F:GTPase activator activity"/>
    <property type="evidence" value="ECO:0007669"/>
    <property type="project" value="TreeGrafter"/>
</dbReference>
<dbReference type="PROSITE" id="PS50086">
    <property type="entry name" value="TBC_RABGAP"/>
    <property type="match status" value="1"/>
</dbReference>